<dbReference type="EMBL" id="JARQWQ010000025">
    <property type="protein sequence ID" value="KAK2563333.1"/>
    <property type="molecule type" value="Genomic_DNA"/>
</dbReference>
<feature type="region of interest" description="Disordered" evidence="2">
    <location>
        <begin position="323"/>
        <end position="486"/>
    </location>
</feature>
<sequence length="486" mass="54090">MKIASDPNERGSVVVYRIRNQEGTFLVSLISAEKSSTFFDCWGSHCEGNMTTELRKSAGSDIKRLQEMVKRLEEQNAQLKSSDLTSNGNASSKGRVMVEENMVKVKLNLDDVPLLDLNAGKKISPYKFLKDSLDVPELNKVKGSLLAKLESIAAQEAKSSPLQNNCDHIDVSDDDDEPIQVRPRRRVPSAVSSAQIDQDLVVKGRPLRRRGAPPMTGPLRRRGAPAQVRASVDAAVSYTDGNEDDNLIVPQDRLQRRVPVSQDNEDLVVKGSQVRVRGGSPHGRKSIDACSYLDDNNDDDIILQDRVQRRIQVSQDNEDLVVRGPLKRRTPKPRQPVAPGYGMADYGEEHKDVQPRRRMPSPAVSSSYQEDYNSSWQREDAGYDNDIPQVTAVRRREPIQVRRREPARPRTADEVNRRSLPQAPTQRGLANPSLAVRQSTTPPQSPALRKPVPRTGQLPSPRRVPIPRGASPVASNEGDGWSKGFY</sequence>
<keyword evidence="4" id="KW-1185">Reference proteome</keyword>
<proteinExistence type="predicted"/>
<organism evidence="3 4">
    <name type="scientific">Acropora cervicornis</name>
    <name type="common">Staghorn coral</name>
    <dbReference type="NCBI Taxonomy" id="6130"/>
    <lineage>
        <taxon>Eukaryota</taxon>
        <taxon>Metazoa</taxon>
        <taxon>Cnidaria</taxon>
        <taxon>Anthozoa</taxon>
        <taxon>Hexacorallia</taxon>
        <taxon>Scleractinia</taxon>
        <taxon>Astrocoeniina</taxon>
        <taxon>Acroporidae</taxon>
        <taxon>Acropora</taxon>
    </lineage>
</organism>
<keyword evidence="1" id="KW-0175">Coiled coil</keyword>
<evidence type="ECO:0000256" key="1">
    <source>
        <dbReference type="SAM" id="Coils"/>
    </source>
</evidence>
<comment type="caution">
    <text evidence="3">The sequence shown here is derived from an EMBL/GenBank/DDBJ whole genome shotgun (WGS) entry which is preliminary data.</text>
</comment>
<evidence type="ECO:0000256" key="2">
    <source>
        <dbReference type="SAM" id="MobiDB-lite"/>
    </source>
</evidence>
<feature type="compositionally biased region" description="Polar residues" evidence="2">
    <location>
        <begin position="363"/>
        <end position="376"/>
    </location>
</feature>
<evidence type="ECO:0000313" key="4">
    <source>
        <dbReference type="Proteomes" id="UP001249851"/>
    </source>
</evidence>
<name>A0AAD9QL79_ACRCE</name>
<accession>A0AAD9QL79</accession>
<reference evidence="3" key="1">
    <citation type="journal article" date="2023" name="G3 (Bethesda)">
        <title>Whole genome assembly and annotation of the endangered Caribbean coral Acropora cervicornis.</title>
        <authorList>
            <person name="Selwyn J.D."/>
            <person name="Vollmer S.V."/>
        </authorList>
    </citation>
    <scope>NUCLEOTIDE SEQUENCE</scope>
    <source>
        <strain evidence="3">K2</strain>
    </source>
</reference>
<feature type="coiled-coil region" evidence="1">
    <location>
        <begin position="55"/>
        <end position="82"/>
    </location>
</feature>
<reference evidence="3" key="2">
    <citation type="journal article" date="2023" name="Science">
        <title>Genomic signatures of disease resistance in endangered staghorn corals.</title>
        <authorList>
            <person name="Vollmer S.V."/>
            <person name="Selwyn J.D."/>
            <person name="Despard B.A."/>
            <person name="Roesel C.L."/>
        </authorList>
    </citation>
    <scope>NUCLEOTIDE SEQUENCE</scope>
    <source>
        <strain evidence="3">K2</strain>
    </source>
</reference>
<protein>
    <submittedName>
        <fullName evidence="3">Uncharacterized protein</fullName>
    </submittedName>
</protein>
<dbReference type="AlphaFoldDB" id="A0AAD9QL79"/>
<feature type="region of interest" description="Disordered" evidence="2">
    <location>
        <begin position="207"/>
        <end position="227"/>
    </location>
</feature>
<dbReference type="Proteomes" id="UP001249851">
    <property type="component" value="Unassembled WGS sequence"/>
</dbReference>
<feature type="compositionally biased region" description="Basic and acidic residues" evidence="2">
    <location>
        <begin position="394"/>
        <end position="417"/>
    </location>
</feature>
<gene>
    <name evidence="3" type="ORF">P5673_013014</name>
</gene>
<evidence type="ECO:0000313" key="3">
    <source>
        <dbReference type="EMBL" id="KAK2563333.1"/>
    </source>
</evidence>